<feature type="transmembrane region" description="Helical" evidence="7">
    <location>
        <begin position="110"/>
        <end position="132"/>
    </location>
</feature>
<dbReference type="PANTHER" id="PTHR42682:SF3">
    <property type="entry name" value="FORMATE HYDROGENLYASE SUBUNIT 3-RELATED"/>
    <property type="match status" value="1"/>
</dbReference>
<evidence type="ECO:0000259" key="8">
    <source>
        <dbReference type="Pfam" id="PF00361"/>
    </source>
</evidence>
<reference evidence="9" key="2">
    <citation type="journal article" date="2014" name="ISME J.">
        <title>Microbial stratification in low pH oxic and suboxic macroscopic growths along an acid mine drainage.</title>
        <authorList>
            <person name="Mendez-Garcia C."/>
            <person name="Mesa V."/>
            <person name="Sprenger R.R."/>
            <person name="Richter M."/>
            <person name="Diez M.S."/>
            <person name="Solano J."/>
            <person name="Bargiela R."/>
            <person name="Golyshina O.V."/>
            <person name="Manteca A."/>
            <person name="Ramos J.L."/>
            <person name="Gallego J.R."/>
            <person name="Llorente I."/>
            <person name="Martins Dos Santos V.A."/>
            <person name="Jensen O.N."/>
            <person name="Pelaez A.I."/>
            <person name="Sanchez J."/>
            <person name="Ferrer M."/>
        </authorList>
    </citation>
    <scope>NUCLEOTIDE SEQUENCE</scope>
</reference>
<name>T1CJV3_9ZZZZ</name>
<keyword evidence="6 7" id="KW-0472">Membrane</keyword>
<dbReference type="InterPro" id="IPR001750">
    <property type="entry name" value="ND/Mrp_TM"/>
</dbReference>
<evidence type="ECO:0000256" key="2">
    <source>
        <dbReference type="ARBA" id="ARBA00022475"/>
    </source>
</evidence>
<proteinExistence type="predicted"/>
<feature type="transmembrane region" description="Helical" evidence="7">
    <location>
        <begin position="212"/>
        <end position="232"/>
    </location>
</feature>
<dbReference type="Pfam" id="PF00361">
    <property type="entry name" value="Proton_antipo_M"/>
    <property type="match status" value="1"/>
</dbReference>
<sequence length="356" mass="37004">FFIGTAVSITFIGWSRRTGFVHRRGVASGYLLLLTAVALVIAAADVFTFLFAWELLSVSFYVLTSISRERASQATSAWLTAAVSKFGGAALLVAFLILSSHSGSLMLSSWRSLAPGAAVDSAWILIVVGFGAKLGVVPFQVWLPVGYPSAPGPARAAMAGIAANVAVYGLWRCMGVLAAPAMWIVVTVLLIGGVSSLLGVAFAGVQSGLNRVIAYSSIESAGLIMTAYGVALTGRLTHVVALTAVGLLAATLQVVTHALAKSTLFLTTSTFEVDGRGDDLDTLRGIGRRMRYSGSAFAVGALSLAGLPPTIGFVSEWFILEALMQQFRVASLTLRLSLGIAAALVALTTGLAALVF</sequence>
<comment type="subcellular location">
    <subcellularLocation>
        <location evidence="1">Cell membrane</location>
        <topology evidence="1">Multi-pass membrane protein</topology>
    </subcellularLocation>
</comment>
<evidence type="ECO:0000256" key="7">
    <source>
        <dbReference type="SAM" id="Phobius"/>
    </source>
</evidence>
<dbReference type="GO" id="GO:0042773">
    <property type="term" value="P:ATP synthesis coupled electron transport"/>
    <property type="evidence" value="ECO:0007669"/>
    <property type="project" value="InterPro"/>
</dbReference>
<feature type="transmembrane region" description="Helical" evidence="7">
    <location>
        <begin position="332"/>
        <end position="355"/>
    </location>
</feature>
<comment type="caution">
    <text evidence="9">The sequence shown here is derived from an EMBL/GenBank/DDBJ whole genome shotgun (WGS) entry which is preliminary data.</text>
</comment>
<feature type="transmembrane region" description="Helical" evidence="7">
    <location>
        <begin position="76"/>
        <end position="98"/>
    </location>
</feature>
<feature type="non-terminal residue" evidence="9">
    <location>
        <position position="1"/>
    </location>
</feature>
<evidence type="ECO:0000256" key="5">
    <source>
        <dbReference type="ARBA" id="ARBA00023002"/>
    </source>
</evidence>
<dbReference type="PRINTS" id="PR01437">
    <property type="entry name" value="NUOXDRDTASE4"/>
</dbReference>
<keyword evidence="3 7" id="KW-0812">Transmembrane</keyword>
<dbReference type="InterPro" id="IPR052175">
    <property type="entry name" value="ComplexI-like_HydComp"/>
</dbReference>
<feature type="transmembrane region" description="Helical" evidence="7">
    <location>
        <begin position="152"/>
        <end position="171"/>
    </location>
</feature>
<feature type="transmembrane region" description="Helical" evidence="7">
    <location>
        <begin position="30"/>
        <end position="56"/>
    </location>
</feature>
<accession>T1CJV3</accession>
<feature type="domain" description="NADH:quinone oxidoreductase/Mrp antiporter transmembrane" evidence="8">
    <location>
        <begin position="43"/>
        <end position="327"/>
    </location>
</feature>
<keyword evidence="9" id="KW-0830">Ubiquinone</keyword>
<dbReference type="GO" id="GO:0008137">
    <property type="term" value="F:NADH dehydrogenase (ubiquinone) activity"/>
    <property type="evidence" value="ECO:0007669"/>
    <property type="project" value="InterPro"/>
</dbReference>
<dbReference type="InterPro" id="IPR003918">
    <property type="entry name" value="NADH_UbQ_OxRdtase"/>
</dbReference>
<dbReference type="EMBL" id="AUZY01003755">
    <property type="protein sequence ID" value="EQD67494.1"/>
    <property type="molecule type" value="Genomic_DNA"/>
</dbReference>
<feature type="transmembrane region" description="Helical" evidence="7">
    <location>
        <begin position="297"/>
        <end position="320"/>
    </location>
</feature>
<organism evidence="9">
    <name type="scientific">mine drainage metagenome</name>
    <dbReference type="NCBI Taxonomy" id="410659"/>
    <lineage>
        <taxon>unclassified sequences</taxon>
        <taxon>metagenomes</taxon>
        <taxon>ecological metagenomes</taxon>
    </lineage>
</organism>
<evidence type="ECO:0000256" key="1">
    <source>
        <dbReference type="ARBA" id="ARBA00004651"/>
    </source>
</evidence>
<feature type="transmembrane region" description="Helical" evidence="7">
    <location>
        <begin position="239"/>
        <end position="260"/>
    </location>
</feature>
<evidence type="ECO:0000313" key="9">
    <source>
        <dbReference type="EMBL" id="EQD67494.1"/>
    </source>
</evidence>
<feature type="transmembrane region" description="Helical" evidence="7">
    <location>
        <begin position="183"/>
        <end position="206"/>
    </location>
</feature>
<reference evidence="9" key="1">
    <citation type="submission" date="2013-08" db="EMBL/GenBank/DDBJ databases">
        <authorList>
            <person name="Mendez C."/>
            <person name="Richter M."/>
            <person name="Ferrer M."/>
            <person name="Sanchez J."/>
        </authorList>
    </citation>
    <scope>NUCLEOTIDE SEQUENCE</scope>
</reference>
<evidence type="ECO:0000256" key="4">
    <source>
        <dbReference type="ARBA" id="ARBA00022989"/>
    </source>
</evidence>
<protein>
    <submittedName>
        <fullName evidence="9">NADH/ubiquinone/plastoquinone (Complex I)</fullName>
    </submittedName>
</protein>
<keyword evidence="4 7" id="KW-1133">Transmembrane helix</keyword>
<dbReference type="GO" id="GO:0016491">
    <property type="term" value="F:oxidoreductase activity"/>
    <property type="evidence" value="ECO:0007669"/>
    <property type="project" value="UniProtKB-KW"/>
</dbReference>
<dbReference type="AlphaFoldDB" id="T1CJV3"/>
<dbReference type="PANTHER" id="PTHR42682">
    <property type="entry name" value="HYDROGENASE-4 COMPONENT F"/>
    <property type="match status" value="1"/>
</dbReference>
<keyword evidence="5" id="KW-0560">Oxidoreductase</keyword>
<evidence type="ECO:0000256" key="3">
    <source>
        <dbReference type="ARBA" id="ARBA00022692"/>
    </source>
</evidence>
<keyword evidence="2" id="KW-1003">Cell membrane</keyword>
<dbReference type="GO" id="GO:0005886">
    <property type="term" value="C:plasma membrane"/>
    <property type="evidence" value="ECO:0007669"/>
    <property type="project" value="UniProtKB-SubCell"/>
</dbReference>
<evidence type="ECO:0000256" key="6">
    <source>
        <dbReference type="ARBA" id="ARBA00023136"/>
    </source>
</evidence>
<gene>
    <name evidence="9" type="ORF">B1B_05915</name>
</gene>
<feature type="non-terminal residue" evidence="9">
    <location>
        <position position="356"/>
    </location>
</feature>